<name>A0ABV5R4K9_9ACTN</name>
<protein>
    <submittedName>
        <fullName evidence="2">Uncharacterized protein</fullName>
    </submittedName>
</protein>
<organism evidence="2 3">
    <name type="scientific">Streptomyces yanii</name>
    <dbReference type="NCBI Taxonomy" id="78510"/>
    <lineage>
        <taxon>Bacteria</taxon>
        <taxon>Bacillati</taxon>
        <taxon>Actinomycetota</taxon>
        <taxon>Actinomycetes</taxon>
        <taxon>Kitasatosporales</taxon>
        <taxon>Streptomycetaceae</taxon>
        <taxon>Streptomyces</taxon>
    </lineage>
</organism>
<dbReference type="Proteomes" id="UP001589710">
    <property type="component" value="Unassembled WGS sequence"/>
</dbReference>
<sequence length="76" mass="8005">MRQDAFAAKAAQPAWPLEACSDTRAHLLLVDEDANGASAQAAQRSTDHPTLAPLAWGGNNDTARIRNPAARTRGPA</sequence>
<dbReference type="RefSeq" id="WP_345520127.1">
    <property type="nucleotide sequence ID" value="NZ_BAAAXD010000056.1"/>
</dbReference>
<evidence type="ECO:0000313" key="3">
    <source>
        <dbReference type="Proteomes" id="UP001589710"/>
    </source>
</evidence>
<accession>A0ABV5R4K9</accession>
<evidence type="ECO:0000256" key="1">
    <source>
        <dbReference type="SAM" id="MobiDB-lite"/>
    </source>
</evidence>
<gene>
    <name evidence="2" type="ORF">ACFFTL_10575</name>
</gene>
<comment type="caution">
    <text evidence="2">The sequence shown here is derived from an EMBL/GenBank/DDBJ whole genome shotgun (WGS) entry which is preliminary data.</text>
</comment>
<keyword evidence="3" id="KW-1185">Reference proteome</keyword>
<proteinExistence type="predicted"/>
<evidence type="ECO:0000313" key="2">
    <source>
        <dbReference type="EMBL" id="MFB9572755.1"/>
    </source>
</evidence>
<dbReference type="EMBL" id="JBHMCG010000052">
    <property type="protein sequence ID" value="MFB9572755.1"/>
    <property type="molecule type" value="Genomic_DNA"/>
</dbReference>
<feature type="region of interest" description="Disordered" evidence="1">
    <location>
        <begin position="36"/>
        <end position="76"/>
    </location>
</feature>
<reference evidence="2 3" key="1">
    <citation type="submission" date="2024-09" db="EMBL/GenBank/DDBJ databases">
        <authorList>
            <person name="Sun Q."/>
            <person name="Mori K."/>
        </authorList>
    </citation>
    <scope>NUCLEOTIDE SEQUENCE [LARGE SCALE GENOMIC DNA]</scope>
    <source>
        <strain evidence="2 3">JCM 3331</strain>
    </source>
</reference>